<proteinExistence type="predicted"/>
<reference evidence="1 2" key="1">
    <citation type="submission" date="2020-08" db="EMBL/GenBank/DDBJ databases">
        <title>Genomic Encyclopedia of Type Strains, Phase IV (KMG-IV): sequencing the most valuable type-strain genomes for metagenomic binning, comparative biology and taxonomic classification.</title>
        <authorList>
            <person name="Goeker M."/>
        </authorList>
    </citation>
    <scope>NUCLEOTIDE SEQUENCE [LARGE SCALE GENOMIC DNA]</scope>
    <source>
        <strain evidence="1 2">DSM 103526</strain>
    </source>
</reference>
<dbReference type="Proteomes" id="UP000579281">
    <property type="component" value="Unassembled WGS sequence"/>
</dbReference>
<keyword evidence="2" id="KW-1185">Reference proteome</keyword>
<comment type="caution">
    <text evidence="1">The sequence shown here is derived from an EMBL/GenBank/DDBJ whole genome shotgun (WGS) entry which is preliminary data.</text>
</comment>
<name>A0A841L141_9FIRM</name>
<organism evidence="1 2">
    <name type="scientific">Anaerosolibacter carboniphilus</name>
    <dbReference type="NCBI Taxonomy" id="1417629"/>
    <lineage>
        <taxon>Bacteria</taxon>
        <taxon>Bacillati</taxon>
        <taxon>Bacillota</taxon>
        <taxon>Clostridia</taxon>
        <taxon>Peptostreptococcales</taxon>
        <taxon>Thermotaleaceae</taxon>
        <taxon>Anaerosolibacter</taxon>
    </lineage>
</organism>
<dbReference type="EMBL" id="JACHEN010000030">
    <property type="protein sequence ID" value="MBB6217900.1"/>
    <property type="molecule type" value="Genomic_DNA"/>
</dbReference>
<accession>A0A841L141</accession>
<gene>
    <name evidence="1" type="ORF">HNQ80_004036</name>
</gene>
<protein>
    <submittedName>
        <fullName evidence="1">Uncharacterized protein</fullName>
    </submittedName>
</protein>
<sequence>MYRFGENFKGIKEAVTFGEGGKHNEQKHR</sequence>
<evidence type="ECO:0000313" key="1">
    <source>
        <dbReference type="EMBL" id="MBB6217900.1"/>
    </source>
</evidence>
<evidence type="ECO:0000313" key="2">
    <source>
        <dbReference type="Proteomes" id="UP000579281"/>
    </source>
</evidence>
<dbReference type="AlphaFoldDB" id="A0A841L141"/>